<protein>
    <recommendedName>
        <fullName evidence="10">t-SNARE coiled-coil homology domain-containing protein</fullName>
    </recommendedName>
</protein>
<dbReference type="EMBL" id="QJNU01000444">
    <property type="protein sequence ID" value="RYO98926.1"/>
    <property type="molecule type" value="Genomic_DNA"/>
</dbReference>
<dbReference type="PANTHER" id="PTHR15959:SF0">
    <property type="entry name" value="SYNTAXIN-18"/>
    <property type="match status" value="1"/>
</dbReference>
<dbReference type="Pfam" id="PF10496">
    <property type="entry name" value="Syntaxin-18_N"/>
    <property type="match status" value="1"/>
</dbReference>
<keyword evidence="12" id="KW-1185">Reference proteome</keyword>
<comment type="similarity">
    <text evidence="2">Belongs to the syntaxin family.</text>
</comment>
<keyword evidence="3" id="KW-0813">Transport</keyword>
<accession>A0A4Q4T6H2</accession>
<dbReference type="GO" id="GO:0015031">
    <property type="term" value="P:protein transport"/>
    <property type="evidence" value="ECO:0007669"/>
    <property type="project" value="UniProtKB-KW"/>
</dbReference>
<dbReference type="GO" id="GO:0006890">
    <property type="term" value="P:retrograde vesicle-mediated transport, Golgi to endoplasmic reticulum"/>
    <property type="evidence" value="ECO:0007669"/>
    <property type="project" value="TreeGrafter"/>
</dbReference>
<keyword evidence="4" id="KW-0812">Transmembrane</keyword>
<evidence type="ECO:0000256" key="4">
    <source>
        <dbReference type="ARBA" id="ARBA00022692"/>
    </source>
</evidence>
<dbReference type="GO" id="GO:0031201">
    <property type="term" value="C:SNARE complex"/>
    <property type="evidence" value="ECO:0007669"/>
    <property type="project" value="TreeGrafter"/>
</dbReference>
<dbReference type="InterPro" id="IPR000727">
    <property type="entry name" value="T_SNARE_dom"/>
</dbReference>
<dbReference type="STRING" id="155417.A0A4Q4T6H2"/>
<evidence type="ECO:0000256" key="3">
    <source>
        <dbReference type="ARBA" id="ARBA00022448"/>
    </source>
</evidence>
<dbReference type="PANTHER" id="PTHR15959">
    <property type="entry name" value="SYNTAXIN-18"/>
    <property type="match status" value="1"/>
</dbReference>
<evidence type="ECO:0000256" key="2">
    <source>
        <dbReference type="ARBA" id="ARBA00009063"/>
    </source>
</evidence>
<evidence type="ECO:0000256" key="8">
    <source>
        <dbReference type="ARBA" id="ARBA00023136"/>
    </source>
</evidence>
<dbReference type="OrthoDB" id="342981at2759"/>
<comment type="subcellular location">
    <subcellularLocation>
        <location evidence="1">Membrane</location>
        <topology evidence="1">Single-pass type IV membrane protein</topology>
    </subcellularLocation>
</comment>
<evidence type="ECO:0000259" key="10">
    <source>
        <dbReference type="PROSITE" id="PS50192"/>
    </source>
</evidence>
<dbReference type="Gene3D" id="1.20.5.110">
    <property type="match status" value="1"/>
</dbReference>
<keyword evidence="5" id="KW-0653">Protein transport</keyword>
<feature type="region of interest" description="Disordered" evidence="9">
    <location>
        <begin position="64"/>
        <end position="84"/>
    </location>
</feature>
<dbReference type="GO" id="GO:0005783">
    <property type="term" value="C:endoplasmic reticulum"/>
    <property type="evidence" value="ECO:0007669"/>
    <property type="project" value="TreeGrafter"/>
</dbReference>
<name>A0A4Q4T6H2_9PEZI</name>
<evidence type="ECO:0000256" key="9">
    <source>
        <dbReference type="SAM" id="MobiDB-lite"/>
    </source>
</evidence>
<evidence type="ECO:0000256" key="5">
    <source>
        <dbReference type="ARBA" id="ARBA00022927"/>
    </source>
</evidence>
<comment type="caution">
    <text evidence="11">The sequence shown here is derived from an EMBL/GenBank/DDBJ whole genome shotgun (WGS) entry which is preliminary data.</text>
</comment>
<feature type="compositionally biased region" description="Polar residues" evidence="9">
    <location>
        <begin position="71"/>
        <end position="81"/>
    </location>
</feature>
<keyword evidence="7" id="KW-0175">Coiled coil</keyword>
<dbReference type="SUPFAM" id="SSF58038">
    <property type="entry name" value="SNARE fusion complex"/>
    <property type="match status" value="1"/>
</dbReference>
<evidence type="ECO:0000313" key="12">
    <source>
        <dbReference type="Proteomes" id="UP000293360"/>
    </source>
</evidence>
<feature type="domain" description="T-SNARE coiled-coil homology" evidence="10">
    <location>
        <begin position="262"/>
        <end position="324"/>
    </location>
</feature>
<evidence type="ECO:0000256" key="7">
    <source>
        <dbReference type="ARBA" id="ARBA00023054"/>
    </source>
</evidence>
<sequence>MTDITPTFNGILKSHEAPPLSNRSFSVDNLDDFLQEAYKIKSNIASLHADLRSIRQSYLSTAQPRRHLIHSTHNGQQSRPLSNREREEIDAQMKQMLRTVNGSIRNMADAEQVRRETALTLINKKYARGLNLARAWAAGGGPSSKSAEHVAAEERETTISTHRESILWFLRQRLQECVEAQQDMMEVRIKREMEKSRSVLAKAQGPDIASLWSTYERSSSADHKAMASSQAVSQEATPSYNPAEGLTDEQVQMFEQDNKEMLKHYESTLDQVRTAQKSLIEISELQTQLVDNLATQSAHIDSLVADSMHTTENVGGGNKQLKKATQKPSPAKYTFFATVRAVLGDPILLKRRNTWKGNKRHDMASAA</sequence>
<dbReference type="InterPro" id="IPR019529">
    <property type="entry name" value="Syntaxin-18_N"/>
</dbReference>
<keyword evidence="8" id="KW-0472">Membrane</keyword>
<dbReference type="AlphaFoldDB" id="A0A4Q4T6H2"/>
<evidence type="ECO:0000256" key="6">
    <source>
        <dbReference type="ARBA" id="ARBA00022989"/>
    </source>
</evidence>
<organism evidence="11 12">
    <name type="scientific">Monosporascus ibericus</name>
    <dbReference type="NCBI Taxonomy" id="155417"/>
    <lineage>
        <taxon>Eukaryota</taxon>
        <taxon>Fungi</taxon>
        <taxon>Dikarya</taxon>
        <taxon>Ascomycota</taxon>
        <taxon>Pezizomycotina</taxon>
        <taxon>Sordariomycetes</taxon>
        <taxon>Xylariomycetidae</taxon>
        <taxon>Xylariales</taxon>
        <taxon>Xylariales incertae sedis</taxon>
        <taxon>Monosporascus</taxon>
    </lineage>
</organism>
<evidence type="ECO:0000256" key="1">
    <source>
        <dbReference type="ARBA" id="ARBA00004211"/>
    </source>
</evidence>
<dbReference type="Proteomes" id="UP000293360">
    <property type="component" value="Unassembled WGS sequence"/>
</dbReference>
<evidence type="ECO:0000313" key="11">
    <source>
        <dbReference type="EMBL" id="RYO98926.1"/>
    </source>
</evidence>
<dbReference type="PROSITE" id="PS50192">
    <property type="entry name" value="T_SNARE"/>
    <property type="match status" value="1"/>
</dbReference>
<keyword evidence="6" id="KW-1133">Transmembrane helix</keyword>
<reference evidence="11 12" key="1">
    <citation type="submission" date="2018-06" db="EMBL/GenBank/DDBJ databases">
        <title>Complete Genomes of Monosporascus.</title>
        <authorList>
            <person name="Robinson A.J."/>
            <person name="Natvig D.O."/>
        </authorList>
    </citation>
    <scope>NUCLEOTIDE SEQUENCE [LARGE SCALE GENOMIC DNA]</scope>
    <source>
        <strain evidence="11 12">CBS 110550</strain>
    </source>
</reference>
<proteinExistence type="inferred from homology"/>
<gene>
    <name evidence="11" type="ORF">DL764_006959</name>
</gene>